<dbReference type="PANTHER" id="PTHR43194">
    <property type="entry name" value="HYDROLASE ALPHA/BETA FOLD FAMILY"/>
    <property type="match status" value="1"/>
</dbReference>
<dbReference type="PANTHER" id="PTHR43194:SF5">
    <property type="entry name" value="PIMELOYL-[ACYL-CARRIER PROTEIN] METHYL ESTER ESTERASE"/>
    <property type="match status" value="1"/>
</dbReference>
<evidence type="ECO:0000313" key="3">
    <source>
        <dbReference type="Proteomes" id="UP000182829"/>
    </source>
</evidence>
<evidence type="ECO:0000259" key="1">
    <source>
        <dbReference type="Pfam" id="PF12697"/>
    </source>
</evidence>
<dbReference type="InterPro" id="IPR050228">
    <property type="entry name" value="Carboxylesterase_BioH"/>
</dbReference>
<feature type="domain" description="AB hydrolase-1" evidence="1">
    <location>
        <begin position="2"/>
        <end position="195"/>
    </location>
</feature>
<dbReference type="EMBL" id="FORO01000018">
    <property type="protein sequence ID" value="SFJ23241.1"/>
    <property type="molecule type" value="Genomic_DNA"/>
</dbReference>
<protein>
    <submittedName>
        <fullName evidence="2">Pimeloyl-ACP methyl ester carboxylesterase</fullName>
    </submittedName>
</protein>
<sequence>MPGCGRSFRLDEPLQFAVATECLLEILDEEGIDSAVLVGQSMGSLVSQYVCDNHPDHVTGMVHVGGFPLHGGLSDRAIRLLRFHLRVLKLMPERTIPPLFARAVAHTPSARAYVTRVASATGKEQMLSLERGLIDELATGIPSVTDHPQRIVVGEHEASFLQEKAMAWNEALPDSIAVTVPEAGHIANHDNPDAITSVLHSFLSDLNRDDRENGDGFRRQFS</sequence>
<dbReference type="InterPro" id="IPR029058">
    <property type="entry name" value="AB_hydrolase_fold"/>
</dbReference>
<accession>A0A1I3PPQ6</accession>
<dbReference type="Proteomes" id="UP000182829">
    <property type="component" value="Unassembled WGS sequence"/>
</dbReference>
<gene>
    <name evidence="2" type="ORF">SAMN05443661_11863</name>
</gene>
<dbReference type="Pfam" id="PF12697">
    <property type="entry name" value="Abhydrolase_6"/>
    <property type="match status" value="1"/>
</dbReference>
<organism evidence="2 3">
    <name type="scientific">Natronobacterium gregoryi</name>
    <dbReference type="NCBI Taxonomy" id="44930"/>
    <lineage>
        <taxon>Archaea</taxon>
        <taxon>Methanobacteriati</taxon>
        <taxon>Methanobacteriota</taxon>
        <taxon>Stenosarchaea group</taxon>
        <taxon>Halobacteria</taxon>
        <taxon>Halobacteriales</taxon>
        <taxon>Natrialbaceae</taxon>
        <taxon>Natronobacterium</taxon>
    </lineage>
</organism>
<dbReference type="SUPFAM" id="SSF53474">
    <property type="entry name" value="alpha/beta-Hydrolases"/>
    <property type="match status" value="1"/>
</dbReference>
<proteinExistence type="predicted"/>
<reference evidence="2 3" key="1">
    <citation type="submission" date="2016-10" db="EMBL/GenBank/DDBJ databases">
        <authorList>
            <person name="de Groot N.N."/>
        </authorList>
    </citation>
    <scope>NUCLEOTIDE SEQUENCE [LARGE SCALE GENOMIC DNA]</scope>
    <source>
        <strain evidence="2 3">SP2</strain>
    </source>
</reference>
<name>A0A1I3PPQ6_9EURY</name>
<dbReference type="Gene3D" id="3.40.50.1820">
    <property type="entry name" value="alpha/beta hydrolase"/>
    <property type="match status" value="1"/>
</dbReference>
<dbReference type="AlphaFoldDB" id="A0A1I3PPQ6"/>
<dbReference type="InterPro" id="IPR000073">
    <property type="entry name" value="AB_hydrolase_1"/>
</dbReference>
<evidence type="ECO:0000313" key="2">
    <source>
        <dbReference type="EMBL" id="SFJ23241.1"/>
    </source>
</evidence>